<dbReference type="GO" id="GO:0005886">
    <property type="term" value="C:plasma membrane"/>
    <property type="evidence" value="ECO:0007669"/>
    <property type="project" value="UniProtKB-SubCell"/>
</dbReference>
<dbReference type="GO" id="GO:0042970">
    <property type="term" value="F:homoserine transmembrane transporter activity"/>
    <property type="evidence" value="ECO:0007669"/>
    <property type="project" value="TreeGrafter"/>
</dbReference>
<evidence type="ECO:0000313" key="9">
    <source>
        <dbReference type="Proteomes" id="UP000308430"/>
    </source>
</evidence>
<name>A0A4S4ATF7_9RHOO</name>
<evidence type="ECO:0000256" key="4">
    <source>
        <dbReference type="ARBA" id="ARBA00022692"/>
    </source>
</evidence>
<evidence type="ECO:0000256" key="1">
    <source>
        <dbReference type="ARBA" id="ARBA00004651"/>
    </source>
</evidence>
<dbReference type="Proteomes" id="UP000308430">
    <property type="component" value="Unassembled WGS sequence"/>
</dbReference>
<evidence type="ECO:0000256" key="6">
    <source>
        <dbReference type="ARBA" id="ARBA00023136"/>
    </source>
</evidence>
<gene>
    <name evidence="8" type="primary">rhtB</name>
    <name evidence="8" type="ORF">E6C76_17335</name>
</gene>
<evidence type="ECO:0000256" key="5">
    <source>
        <dbReference type="ARBA" id="ARBA00022989"/>
    </source>
</evidence>
<dbReference type="PIRSF" id="PIRSF006324">
    <property type="entry name" value="LeuE"/>
    <property type="match status" value="1"/>
</dbReference>
<keyword evidence="3" id="KW-1003">Cell membrane</keyword>
<evidence type="ECO:0000313" key="8">
    <source>
        <dbReference type="EMBL" id="THF63020.1"/>
    </source>
</evidence>
<feature type="transmembrane region" description="Helical" evidence="7">
    <location>
        <begin position="144"/>
        <end position="169"/>
    </location>
</feature>
<reference evidence="8 9" key="1">
    <citation type="submission" date="2019-04" db="EMBL/GenBank/DDBJ databases">
        <title>Azoarcus nasutitermitis sp. nov. isolated from termite nest.</title>
        <authorList>
            <person name="Lin S.-Y."/>
            <person name="Hameed A."/>
            <person name="Hsu Y.-H."/>
            <person name="Young C.-C."/>
        </authorList>
    </citation>
    <scope>NUCLEOTIDE SEQUENCE [LARGE SCALE GENOMIC DNA]</scope>
    <source>
        <strain evidence="8 9">CC-YHH838</strain>
    </source>
</reference>
<feature type="transmembrane region" description="Helical" evidence="7">
    <location>
        <begin position="117"/>
        <end position="138"/>
    </location>
</feature>
<feature type="transmembrane region" description="Helical" evidence="7">
    <location>
        <begin position="71"/>
        <end position="88"/>
    </location>
</feature>
<keyword evidence="5 7" id="KW-1133">Transmembrane helix</keyword>
<dbReference type="NCBIfam" id="NF007812">
    <property type="entry name" value="PRK10520.1"/>
    <property type="match status" value="1"/>
</dbReference>
<sequence length="206" mass="21594">MSWSLWVAFLVAAIVIAVSPGPGAVLSMATGLRHGYGGALRAIAGLQIALLIQLAVVALGLGAVLATSATAFLALKIAGAAYLVWLGVQKWRARPEPLDEAGAALPARRGGLLLQGLLVNLTNPKAIIFMAALVPQFINPREPQFIQFVIIGLTMTAVDTLVMSCYAGLATRFRPLLRNPRALRLQNRVFGTLFVGAGAALAASSR</sequence>
<evidence type="ECO:0000256" key="3">
    <source>
        <dbReference type="ARBA" id="ARBA00022475"/>
    </source>
</evidence>
<dbReference type="EMBL" id="SSOC01000006">
    <property type="protein sequence ID" value="THF63020.1"/>
    <property type="molecule type" value="Genomic_DNA"/>
</dbReference>
<dbReference type="OrthoDB" id="9804822at2"/>
<dbReference type="Pfam" id="PF01810">
    <property type="entry name" value="LysE"/>
    <property type="match status" value="1"/>
</dbReference>
<protein>
    <submittedName>
        <fullName evidence="8">Homoserine/homoserine lactone efflux protein</fullName>
    </submittedName>
</protein>
<comment type="caution">
    <text evidence="8">The sequence shown here is derived from an EMBL/GenBank/DDBJ whole genome shotgun (WGS) entry which is preliminary data.</text>
</comment>
<proteinExistence type="inferred from homology"/>
<dbReference type="InterPro" id="IPR001123">
    <property type="entry name" value="LeuE-type"/>
</dbReference>
<dbReference type="RefSeq" id="WP_136349500.1">
    <property type="nucleotide sequence ID" value="NZ_SSOC01000006.1"/>
</dbReference>
<accession>A0A4S4ATF7</accession>
<dbReference type="PANTHER" id="PTHR30086">
    <property type="entry name" value="ARGININE EXPORTER PROTEIN ARGO"/>
    <property type="match status" value="1"/>
</dbReference>
<comment type="similarity">
    <text evidence="2">Belongs to the Rht family.</text>
</comment>
<keyword evidence="6 7" id="KW-0472">Membrane</keyword>
<keyword evidence="9" id="KW-1185">Reference proteome</keyword>
<feature type="transmembrane region" description="Helical" evidence="7">
    <location>
        <begin position="6"/>
        <end position="30"/>
    </location>
</feature>
<evidence type="ECO:0000256" key="2">
    <source>
        <dbReference type="ARBA" id="ARBA00007928"/>
    </source>
</evidence>
<keyword evidence="4 7" id="KW-0812">Transmembrane</keyword>
<feature type="transmembrane region" description="Helical" evidence="7">
    <location>
        <begin position="42"/>
        <end position="65"/>
    </location>
</feature>
<evidence type="ECO:0000256" key="7">
    <source>
        <dbReference type="SAM" id="Phobius"/>
    </source>
</evidence>
<organism evidence="8 9">
    <name type="scientific">Pseudothauera nasutitermitis</name>
    <dbReference type="NCBI Taxonomy" id="2565930"/>
    <lineage>
        <taxon>Bacteria</taxon>
        <taxon>Pseudomonadati</taxon>
        <taxon>Pseudomonadota</taxon>
        <taxon>Betaproteobacteria</taxon>
        <taxon>Rhodocyclales</taxon>
        <taxon>Zoogloeaceae</taxon>
        <taxon>Pseudothauera</taxon>
    </lineage>
</organism>
<dbReference type="PANTHER" id="PTHR30086:SF14">
    <property type="entry name" value="HOMOSERINE_HOMOSERINE LACTONE EFFLUX PROTEIN"/>
    <property type="match status" value="1"/>
</dbReference>
<dbReference type="AlphaFoldDB" id="A0A4S4ATF7"/>
<comment type="subcellular location">
    <subcellularLocation>
        <location evidence="1">Cell membrane</location>
        <topology evidence="1">Multi-pass membrane protein</topology>
    </subcellularLocation>
</comment>